<proteinExistence type="predicted"/>
<comment type="caution">
    <text evidence="1">The sequence shown here is derived from an EMBL/GenBank/DDBJ whole genome shotgun (WGS) entry which is preliminary data.</text>
</comment>
<dbReference type="AlphaFoldDB" id="A0A1E7WFY4"/>
<evidence type="ECO:0000313" key="2">
    <source>
        <dbReference type="Proteomes" id="UP000175989"/>
    </source>
</evidence>
<organism evidence="1 2">
    <name type="scientific">Duganella phyllosphaerae</name>
    <dbReference type="NCBI Taxonomy" id="762836"/>
    <lineage>
        <taxon>Bacteria</taxon>
        <taxon>Pseudomonadati</taxon>
        <taxon>Pseudomonadota</taxon>
        <taxon>Betaproteobacteria</taxon>
        <taxon>Burkholderiales</taxon>
        <taxon>Oxalobacteraceae</taxon>
        <taxon>Telluria group</taxon>
        <taxon>Duganella</taxon>
    </lineage>
</organism>
<dbReference type="EMBL" id="LROM01000098">
    <property type="protein sequence ID" value="OEZ97392.1"/>
    <property type="molecule type" value="Genomic_DNA"/>
</dbReference>
<keyword evidence="2" id="KW-1185">Reference proteome</keyword>
<reference evidence="2" key="1">
    <citation type="journal article" date="2016" name="Front. Microbiol.">
        <title>Molecular Keys to the Janthinobacterium and Duganella spp. Interaction with the Plant Pathogen Fusarium graminearum.</title>
        <authorList>
            <person name="Haack F.S."/>
            <person name="Poehlein A."/>
            <person name="Kroger C."/>
            <person name="Voigt C.A."/>
            <person name="Piepenbring M."/>
            <person name="Bode H.B."/>
            <person name="Daniel R."/>
            <person name="Schafer W."/>
            <person name="Streit W.R."/>
        </authorList>
    </citation>
    <scope>NUCLEOTIDE SEQUENCE [LARGE SCALE GENOMIC DNA]</scope>
    <source>
        <strain evidence="2">T54</strain>
    </source>
</reference>
<evidence type="ECO:0000313" key="1">
    <source>
        <dbReference type="EMBL" id="OEZ97392.1"/>
    </source>
</evidence>
<dbReference type="Proteomes" id="UP000175989">
    <property type="component" value="Unassembled WGS sequence"/>
</dbReference>
<name>A0A1E7WFY4_9BURK</name>
<dbReference type="RefSeq" id="WP_070249768.1">
    <property type="nucleotide sequence ID" value="NZ_LROM01000098.1"/>
</dbReference>
<sequence>MKSTPALELFFRRERSTLIDVESQMAELFEFSRTAGEFSPLLQRWLLSSDKSKEDASRYEAFDANGPTSAALAVLREKSRGVNDIRSMSLWNGAEADAENATLSSRTNVMGRPDTVEFALRVTPSVIDWKTPVEWLQKAISIWHPSVATFGPYWYSDHKVFEDRPGASWMLYLQLVLTAQQVPEARALVPVMGKNNKGNEKQFGTIIVSVTDGQFSDENPEHIKIANAIETRLVDQDLLPRYTDL</sequence>
<dbReference type="PATRIC" id="fig|762836.4.peg.3702"/>
<protein>
    <submittedName>
        <fullName evidence="1">Uncharacterized protein</fullName>
    </submittedName>
</protein>
<dbReference type="OrthoDB" id="8718152at2"/>
<accession>A0A1E7WFY4</accession>
<gene>
    <name evidence="1" type="ORF">DUPY_35930</name>
</gene>